<dbReference type="Proteomes" id="UP000026960">
    <property type="component" value="Chromosome 6"/>
</dbReference>
<dbReference type="AlphaFoldDB" id="A0A0D3GD37"/>
<dbReference type="PaxDb" id="65489-OBART06G03970.1"/>
<dbReference type="HOGENOM" id="CLU_2531046_0_0_1"/>
<name>A0A0D3GD37_9ORYZ</name>
<proteinExistence type="predicted"/>
<sequence>MSRRLPPIADRSLRAICSSLSAMRRITWLATAQQAPFGMTYFCRPAGRASDGRLVVDFIGKQPSTSSSFLLLPLLAAPWICSSE</sequence>
<reference evidence="1" key="1">
    <citation type="journal article" date="2009" name="Rice">
        <title>De Novo Next Generation Sequencing of Plant Genomes.</title>
        <authorList>
            <person name="Rounsley S."/>
            <person name="Marri P.R."/>
            <person name="Yu Y."/>
            <person name="He R."/>
            <person name="Sisneros N."/>
            <person name="Goicoechea J.L."/>
            <person name="Lee S.J."/>
            <person name="Angelova A."/>
            <person name="Kudrna D."/>
            <person name="Luo M."/>
            <person name="Affourtit J."/>
            <person name="Desany B."/>
            <person name="Knight J."/>
            <person name="Niazi F."/>
            <person name="Egholm M."/>
            <person name="Wing R.A."/>
        </authorList>
    </citation>
    <scope>NUCLEOTIDE SEQUENCE [LARGE SCALE GENOMIC DNA]</scope>
    <source>
        <strain evidence="1">cv. IRGC 105608</strain>
    </source>
</reference>
<keyword evidence="2" id="KW-1185">Reference proteome</keyword>
<protein>
    <submittedName>
        <fullName evidence="1">Uncharacterized protein</fullName>
    </submittedName>
</protein>
<dbReference type="STRING" id="65489.A0A0D3GD37"/>
<dbReference type="EnsemblPlants" id="OBART06G03970.1">
    <property type="protein sequence ID" value="OBART06G03970.1"/>
    <property type="gene ID" value="OBART06G03970"/>
</dbReference>
<evidence type="ECO:0000313" key="1">
    <source>
        <dbReference type="EnsemblPlants" id="OBART06G03970.1"/>
    </source>
</evidence>
<reference evidence="1" key="2">
    <citation type="submission" date="2015-03" db="UniProtKB">
        <authorList>
            <consortium name="EnsemblPlants"/>
        </authorList>
    </citation>
    <scope>IDENTIFICATION</scope>
</reference>
<dbReference type="Gramene" id="OBART06G03970.1">
    <property type="protein sequence ID" value="OBART06G03970.1"/>
    <property type="gene ID" value="OBART06G03970"/>
</dbReference>
<evidence type="ECO:0000313" key="2">
    <source>
        <dbReference type="Proteomes" id="UP000026960"/>
    </source>
</evidence>
<accession>A0A0D3GD37</accession>
<organism evidence="1">
    <name type="scientific">Oryza barthii</name>
    <dbReference type="NCBI Taxonomy" id="65489"/>
    <lineage>
        <taxon>Eukaryota</taxon>
        <taxon>Viridiplantae</taxon>
        <taxon>Streptophyta</taxon>
        <taxon>Embryophyta</taxon>
        <taxon>Tracheophyta</taxon>
        <taxon>Spermatophyta</taxon>
        <taxon>Magnoliopsida</taxon>
        <taxon>Liliopsida</taxon>
        <taxon>Poales</taxon>
        <taxon>Poaceae</taxon>
        <taxon>BOP clade</taxon>
        <taxon>Oryzoideae</taxon>
        <taxon>Oryzeae</taxon>
        <taxon>Oryzinae</taxon>
        <taxon>Oryza</taxon>
    </lineage>
</organism>